<evidence type="ECO:0000313" key="13">
    <source>
        <dbReference type="Proteomes" id="UP000510647"/>
    </source>
</evidence>
<evidence type="ECO:0000256" key="7">
    <source>
        <dbReference type="ARBA" id="ARBA00034892"/>
    </source>
</evidence>
<feature type="binding site" evidence="9">
    <location>
        <begin position="285"/>
        <end position="287"/>
    </location>
    <ligand>
        <name>ATP</name>
        <dbReference type="ChEBI" id="CHEBI:30616"/>
    </ligand>
</feature>
<dbReference type="Pfam" id="PF00587">
    <property type="entry name" value="tRNA-synt_2b"/>
    <property type="match status" value="1"/>
</dbReference>
<dbReference type="SUPFAM" id="SSF55681">
    <property type="entry name" value="Class II aaRS and biotin synthetases"/>
    <property type="match status" value="1"/>
</dbReference>
<evidence type="ECO:0000256" key="2">
    <source>
        <dbReference type="ARBA" id="ARBA00022598"/>
    </source>
</evidence>
<feature type="binding site" evidence="9">
    <location>
        <begin position="301"/>
        <end position="304"/>
    </location>
    <ligand>
        <name>ATP</name>
        <dbReference type="ChEBI" id="CHEBI:30616"/>
    </ligand>
</feature>
<feature type="binding site" evidence="8">
    <location>
        <position position="308"/>
    </location>
    <ligand>
        <name>L-serine</name>
        <dbReference type="ChEBI" id="CHEBI:33384"/>
    </ligand>
</feature>
<sequence>MLWTSRRALSGTALLHGILKRPQYDVKSILNRIDKYQDAIAKRQLKSGSDLAQKLAKLPLVCETIKGLNQRLASIQKERKAVETLIKKDKSNIAALSSEIKRFKEQHRQIVDQLENAEFELNDLCGSLPNLVSATTPLSEPQIVQWINPKESYKPDPERDHVSIMLKKSMVDFQTAATVSGTSWFYLLNEGAELEQALVSYALRRAREAGFQMCIPPSIVRNEVIDSCGFRPRDMNNEQQIYHIDGTSMGLTATAEIALAGLGINQVMDLSNGPRRLVGVSRSYRAEAGARGKDTKGLYRVHEFTKVELFCWSRPDQSDELLEKLKGLQIDIVSSLGISAKVLNMPANDLGAPAFKKYDIEAWMPGRGSFGEISSSSNCLDFQTRRLNTKYKGQTTNKLEYAHTLNGTAMAVPRVILALIENNYNPATRTITIPEPLRDFMGGKTCI</sequence>
<dbReference type="UniPathway" id="UPA00906">
    <property type="reaction ID" value="UER00895"/>
</dbReference>
<keyword evidence="4 9" id="KW-0067">ATP-binding</keyword>
<feature type="binding site" evidence="8">
    <location>
        <position position="254"/>
    </location>
    <ligand>
        <name>L-serine</name>
        <dbReference type="ChEBI" id="CHEBI:33384"/>
    </ligand>
</feature>
<evidence type="ECO:0000256" key="1">
    <source>
        <dbReference type="ARBA" id="ARBA00012840"/>
    </source>
</evidence>
<dbReference type="PANTHER" id="PTHR11778">
    <property type="entry name" value="SERYL-TRNA SYNTHETASE"/>
    <property type="match status" value="1"/>
</dbReference>
<evidence type="ECO:0000256" key="8">
    <source>
        <dbReference type="PIRSR" id="PIRSR001529-1"/>
    </source>
</evidence>
<dbReference type="Gene3D" id="3.30.930.10">
    <property type="entry name" value="Bira Bifunctional Protein, Domain 2"/>
    <property type="match status" value="1"/>
</dbReference>
<dbReference type="Proteomes" id="UP000510647">
    <property type="component" value="Chromosome 1"/>
</dbReference>
<evidence type="ECO:0000256" key="4">
    <source>
        <dbReference type="ARBA" id="ARBA00022840"/>
    </source>
</evidence>
<gene>
    <name evidence="12" type="ORF">HG537_0A06150</name>
</gene>
<evidence type="ECO:0000256" key="10">
    <source>
        <dbReference type="SAM" id="Coils"/>
    </source>
</evidence>
<dbReference type="Pfam" id="PF02403">
    <property type="entry name" value="Seryl_tRNA_N"/>
    <property type="match status" value="1"/>
</dbReference>
<evidence type="ECO:0000259" key="11">
    <source>
        <dbReference type="PROSITE" id="PS50862"/>
    </source>
</evidence>
<dbReference type="GO" id="GO:0004828">
    <property type="term" value="F:serine-tRNA ligase activity"/>
    <property type="evidence" value="ECO:0007669"/>
    <property type="project" value="UniProtKB-EC"/>
</dbReference>
<evidence type="ECO:0000256" key="9">
    <source>
        <dbReference type="PIRSR" id="PIRSR001529-2"/>
    </source>
</evidence>
<feature type="coiled-coil region" evidence="10">
    <location>
        <begin position="65"/>
        <end position="120"/>
    </location>
</feature>
<dbReference type="SUPFAM" id="SSF46589">
    <property type="entry name" value="tRNA-binding arm"/>
    <property type="match status" value="1"/>
</dbReference>
<dbReference type="Gene3D" id="1.10.287.40">
    <property type="entry name" value="Serine-tRNA synthetase, tRNA binding domain"/>
    <property type="match status" value="1"/>
</dbReference>
<keyword evidence="13" id="KW-1185">Reference proteome</keyword>
<organism evidence="12 13">
    <name type="scientific">Torulaspora globosa</name>
    <dbReference type="NCBI Taxonomy" id="48254"/>
    <lineage>
        <taxon>Eukaryota</taxon>
        <taxon>Fungi</taxon>
        <taxon>Dikarya</taxon>
        <taxon>Ascomycota</taxon>
        <taxon>Saccharomycotina</taxon>
        <taxon>Saccharomycetes</taxon>
        <taxon>Saccharomycetales</taxon>
        <taxon>Saccharomycetaceae</taxon>
        <taxon>Torulaspora</taxon>
    </lineage>
</organism>
<dbReference type="GO" id="GO:0005524">
    <property type="term" value="F:ATP binding"/>
    <property type="evidence" value="ECO:0007669"/>
    <property type="project" value="UniProtKB-KW"/>
</dbReference>
<feature type="domain" description="Aminoacyl-transfer RNA synthetases class-II family profile" evidence="11">
    <location>
        <begin position="160"/>
        <end position="434"/>
    </location>
</feature>
<protein>
    <recommendedName>
        <fullName evidence="1">serine--tRNA ligase</fullName>
        <ecNumber evidence="1">6.1.1.11</ecNumber>
    </recommendedName>
    <alternativeName>
        <fullName evidence="6">Seryl-tRNA synthetase</fullName>
    </alternativeName>
    <alternativeName>
        <fullName evidence="7">Seryl-tRNA(Ser) synthetase</fullName>
    </alternativeName>
</protein>
<evidence type="ECO:0000256" key="5">
    <source>
        <dbReference type="ARBA" id="ARBA00023146"/>
    </source>
</evidence>
<dbReference type="PRINTS" id="PR00981">
    <property type="entry name" value="TRNASYNTHSER"/>
</dbReference>
<dbReference type="InterPro" id="IPR002317">
    <property type="entry name" value="Ser-tRNA-ligase_type_1"/>
</dbReference>
<dbReference type="GO" id="GO:0006434">
    <property type="term" value="P:seryl-tRNA aminoacylation"/>
    <property type="evidence" value="ECO:0007669"/>
    <property type="project" value="InterPro"/>
</dbReference>
<dbReference type="PIRSF" id="PIRSF001529">
    <property type="entry name" value="Ser-tRNA-synth_IIa"/>
    <property type="match status" value="1"/>
</dbReference>
<accession>A0A7H9HKL2</accession>
<dbReference type="InterPro" id="IPR042103">
    <property type="entry name" value="SerRS_1_N_sf"/>
</dbReference>
<reference evidence="12 13" key="1">
    <citation type="submission" date="2020-06" db="EMBL/GenBank/DDBJ databases">
        <title>The yeast mating-type switching endonuclease HO is a domesticated member of an unorthodox homing genetic element family.</title>
        <authorList>
            <person name="Coughlan A.Y."/>
            <person name="Lombardi L."/>
            <person name="Braun-Galleani S."/>
            <person name="Martos A.R."/>
            <person name="Galeote V."/>
            <person name="Bigey F."/>
            <person name="Dequin S."/>
            <person name="Byrne K.P."/>
            <person name="Wolfe K.H."/>
        </authorList>
    </citation>
    <scope>NUCLEOTIDE SEQUENCE [LARGE SCALE GENOMIC DNA]</scope>
    <source>
        <strain evidence="12 13">CBS2947</strain>
    </source>
</reference>
<proteinExistence type="predicted"/>
<dbReference type="NCBIfam" id="TIGR00414">
    <property type="entry name" value="serS"/>
    <property type="match status" value="1"/>
</dbReference>
<dbReference type="InterPro" id="IPR006195">
    <property type="entry name" value="aa-tRNA-synth_II"/>
</dbReference>
<dbReference type="InterPro" id="IPR015866">
    <property type="entry name" value="Ser-tRNA-synth_1_N"/>
</dbReference>
<keyword evidence="2" id="KW-0436">Ligase</keyword>
<evidence type="ECO:0000256" key="6">
    <source>
        <dbReference type="ARBA" id="ARBA00031113"/>
    </source>
</evidence>
<keyword evidence="3" id="KW-0547">Nucleotide-binding</keyword>
<dbReference type="EMBL" id="CP059267">
    <property type="protein sequence ID" value="QLQ78368.1"/>
    <property type="molecule type" value="Genomic_DNA"/>
</dbReference>
<dbReference type="OrthoDB" id="10264585at2759"/>
<feature type="binding site" evidence="8">
    <location>
        <position position="285"/>
    </location>
    <ligand>
        <name>L-serine</name>
        <dbReference type="ChEBI" id="CHEBI:33384"/>
    </ligand>
</feature>
<dbReference type="InterPro" id="IPR002314">
    <property type="entry name" value="aa-tRNA-synt_IIb"/>
</dbReference>
<feature type="site" description="Important for serine binding" evidence="8">
    <location>
        <position position="408"/>
    </location>
</feature>
<evidence type="ECO:0000313" key="12">
    <source>
        <dbReference type="EMBL" id="QLQ78368.1"/>
    </source>
</evidence>
<dbReference type="InterPro" id="IPR010978">
    <property type="entry name" value="tRNA-bd_arm"/>
</dbReference>
<evidence type="ECO:0000256" key="3">
    <source>
        <dbReference type="ARBA" id="ARBA00022741"/>
    </source>
</evidence>
<dbReference type="PROSITE" id="PS50862">
    <property type="entry name" value="AA_TRNA_LIGASE_II"/>
    <property type="match status" value="1"/>
</dbReference>
<dbReference type="FunFam" id="3.30.930.10:FF:000069">
    <property type="entry name" value="Seryl-tRNA synthetase"/>
    <property type="match status" value="1"/>
</dbReference>
<keyword evidence="5" id="KW-0030">Aminoacyl-tRNA synthetase</keyword>
<dbReference type="InterPro" id="IPR045864">
    <property type="entry name" value="aa-tRNA-synth_II/BPL/LPL"/>
</dbReference>
<dbReference type="EC" id="6.1.1.11" evidence="1"/>
<name>A0A7H9HKL2_9SACH</name>
<feature type="binding site" evidence="8">
    <location>
        <position position="406"/>
    </location>
    <ligand>
        <name>L-serine</name>
        <dbReference type="ChEBI" id="CHEBI:33384"/>
    </ligand>
</feature>
<feature type="binding site" evidence="9">
    <location>
        <begin position="372"/>
        <end position="375"/>
    </location>
    <ligand>
        <name>ATP</name>
        <dbReference type="ChEBI" id="CHEBI:30616"/>
    </ligand>
</feature>
<dbReference type="AlphaFoldDB" id="A0A7H9HKL2"/>
<keyword evidence="10" id="KW-0175">Coiled coil</keyword>